<keyword evidence="2" id="KW-1185">Reference proteome</keyword>
<comment type="caution">
    <text evidence="1">The sequence shown here is derived from an EMBL/GenBank/DDBJ whole genome shotgun (WGS) entry which is preliminary data.</text>
</comment>
<dbReference type="Proteomes" id="UP001190700">
    <property type="component" value="Unassembled WGS sequence"/>
</dbReference>
<dbReference type="AlphaFoldDB" id="A0AAE0FT08"/>
<name>A0AAE0FT08_9CHLO</name>
<organism evidence="1 2">
    <name type="scientific">Cymbomonas tetramitiformis</name>
    <dbReference type="NCBI Taxonomy" id="36881"/>
    <lineage>
        <taxon>Eukaryota</taxon>
        <taxon>Viridiplantae</taxon>
        <taxon>Chlorophyta</taxon>
        <taxon>Pyramimonadophyceae</taxon>
        <taxon>Pyramimonadales</taxon>
        <taxon>Pyramimonadaceae</taxon>
        <taxon>Cymbomonas</taxon>
    </lineage>
</organism>
<proteinExistence type="predicted"/>
<evidence type="ECO:0000313" key="1">
    <source>
        <dbReference type="EMBL" id="KAK3265088.1"/>
    </source>
</evidence>
<dbReference type="EMBL" id="LGRX02014153">
    <property type="protein sequence ID" value="KAK3265088.1"/>
    <property type="molecule type" value="Genomic_DNA"/>
</dbReference>
<gene>
    <name evidence="1" type="ORF">CYMTET_26212</name>
</gene>
<protein>
    <submittedName>
        <fullName evidence="1">Uncharacterized protein</fullName>
    </submittedName>
</protein>
<reference evidence="1 2" key="1">
    <citation type="journal article" date="2015" name="Genome Biol. Evol.">
        <title>Comparative Genomics of a Bacterivorous Green Alga Reveals Evolutionary Causalities and Consequences of Phago-Mixotrophic Mode of Nutrition.</title>
        <authorList>
            <person name="Burns J.A."/>
            <person name="Paasch A."/>
            <person name="Narechania A."/>
            <person name="Kim E."/>
        </authorList>
    </citation>
    <scope>NUCLEOTIDE SEQUENCE [LARGE SCALE GENOMIC DNA]</scope>
    <source>
        <strain evidence="1 2">PLY_AMNH</strain>
    </source>
</reference>
<accession>A0AAE0FT08</accession>
<sequence>MGTSTVASFSWNNLAGLLPIGAWTTTSENNSSTSAGETPQSVVLAADEERRAFIAKHVCTGTLCHISVEGVLAKGLTVGATTARSGKVAAAAKADRAQDETPEQGAAAMGFRLSVGPPPVHDVGLPPAGRPLDGVDHGQQPSALSITQHDDEDFIDWPAFRETTWIPSLNPSANSSD</sequence>
<evidence type="ECO:0000313" key="2">
    <source>
        <dbReference type="Proteomes" id="UP001190700"/>
    </source>
</evidence>